<keyword evidence="6 16" id="KW-0808">Transferase</keyword>
<keyword evidence="14 16" id="KW-0539">Nucleus</keyword>
<evidence type="ECO:0000256" key="14">
    <source>
        <dbReference type="ARBA" id="ARBA00023242"/>
    </source>
</evidence>
<keyword evidence="11 16" id="KW-0862">Zinc</keyword>
<dbReference type="InterPro" id="IPR011513">
    <property type="entry name" value="Nse1"/>
</dbReference>
<evidence type="ECO:0000256" key="9">
    <source>
        <dbReference type="ARBA" id="ARBA00022771"/>
    </source>
</evidence>
<feature type="compositionally biased region" description="Polar residues" evidence="17">
    <location>
        <begin position="255"/>
        <end position="264"/>
    </location>
</feature>
<dbReference type="FunFam" id="1.10.10.10:FF:000270">
    <property type="entry name" value="Non-structural maintenance of chromosomes element 1 homolog"/>
    <property type="match status" value="1"/>
</dbReference>
<evidence type="ECO:0000256" key="6">
    <source>
        <dbReference type="ARBA" id="ARBA00022679"/>
    </source>
</evidence>
<evidence type="ECO:0000256" key="11">
    <source>
        <dbReference type="ARBA" id="ARBA00022833"/>
    </source>
</evidence>
<feature type="compositionally biased region" description="Acidic residues" evidence="17">
    <location>
        <begin position="296"/>
        <end position="307"/>
    </location>
</feature>
<evidence type="ECO:0000256" key="13">
    <source>
        <dbReference type="ARBA" id="ARBA00023204"/>
    </source>
</evidence>
<sequence>MSRSRLNASFILTFTSRLTPPTFTMVVSAGDVDRLFLQATLSRGVMSVELAKNLWARSVQIVNDSNSALKIQHNGSKDAWNEFLTRINRSIDKLDLEVKVLHDEESGREMCALVNTKGDEIAQLATDYTPAEITFFKGVVEQIMLAPHEAYSVSSLAALREINELKLSMTKSQGEILLASFVAKGWLLKSKLGRYSLSTRSLLELQPYLKSTYPDEILECTVCMEILTRGLACYTPNCKVRMHHHCFARYRRSSECPSCSTKWPQQAKDKPLVPVGEGAAREGDGRRRRAQTQDSSDAEEEEPEPTQEETPKQNGKRRQSNKNVKFDASMETDEDEEDESVPSQTQARAEGSQRSRRSTRR</sequence>
<feature type="region of interest" description="Disordered" evidence="17">
    <location>
        <begin position="255"/>
        <end position="361"/>
    </location>
</feature>
<dbReference type="GO" id="GO:0030915">
    <property type="term" value="C:Smc5-Smc6 complex"/>
    <property type="evidence" value="ECO:0007669"/>
    <property type="project" value="UniProtKB-UniRule"/>
</dbReference>
<keyword evidence="8 16" id="KW-0227">DNA damage</keyword>
<evidence type="ECO:0000256" key="16">
    <source>
        <dbReference type="RuleBase" id="RU368018"/>
    </source>
</evidence>
<gene>
    <name evidence="19" type="ORF">D9613_002988</name>
</gene>
<protein>
    <recommendedName>
        <fullName evidence="5 16">Non-structural maintenance of chromosomes element 1 homolog</fullName>
        <ecNumber evidence="4 16">2.3.2.27</ecNumber>
    </recommendedName>
</protein>
<keyword evidence="9 15" id="KW-0863">Zinc-finger</keyword>
<comment type="similarity">
    <text evidence="3 16">Belongs to the NSE1 family.</text>
</comment>
<comment type="subcellular location">
    <subcellularLocation>
        <location evidence="2 16">Nucleus</location>
    </subcellularLocation>
</comment>
<evidence type="ECO:0000256" key="17">
    <source>
        <dbReference type="SAM" id="MobiDB-lite"/>
    </source>
</evidence>
<evidence type="ECO:0000313" key="20">
    <source>
        <dbReference type="Proteomes" id="UP000521872"/>
    </source>
</evidence>
<dbReference type="EC" id="2.3.2.27" evidence="4 16"/>
<dbReference type="PROSITE" id="PS50089">
    <property type="entry name" value="ZF_RING_2"/>
    <property type="match status" value="1"/>
</dbReference>
<evidence type="ECO:0000256" key="3">
    <source>
        <dbReference type="ARBA" id="ARBA00010258"/>
    </source>
</evidence>
<accession>A0A8H4QNX4</accession>
<dbReference type="AlphaFoldDB" id="A0A8H4QNX4"/>
<dbReference type="Gene3D" id="3.30.40.10">
    <property type="entry name" value="Zinc/RING finger domain, C3HC4 (zinc finger)"/>
    <property type="match status" value="1"/>
</dbReference>
<comment type="catalytic activity">
    <reaction evidence="1 16">
        <text>S-ubiquitinyl-[E2 ubiquitin-conjugating enzyme]-L-cysteine + [acceptor protein]-L-lysine = [E2 ubiquitin-conjugating enzyme]-L-cysteine + N(6)-ubiquitinyl-[acceptor protein]-L-lysine.</text>
        <dbReference type="EC" id="2.3.2.27"/>
    </reaction>
</comment>
<dbReference type="InterPro" id="IPR013083">
    <property type="entry name" value="Znf_RING/FYVE/PHD"/>
</dbReference>
<dbReference type="EMBL" id="JAACJL010000044">
    <property type="protein sequence ID" value="KAF4614539.1"/>
    <property type="molecule type" value="Genomic_DNA"/>
</dbReference>
<evidence type="ECO:0000256" key="5">
    <source>
        <dbReference type="ARBA" id="ARBA00019422"/>
    </source>
</evidence>
<dbReference type="Proteomes" id="UP000521872">
    <property type="component" value="Unassembled WGS sequence"/>
</dbReference>
<evidence type="ECO:0000259" key="18">
    <source>
        <dbReference type="PROSITE" id="PS50089"/>
    </source>
</evidence>
<evidence type="ECO:0000313" key="19">
    <source>
        <dbReference type="EMBL" id="KAF4614539.1"/>
    </source>
</evidence>
<dbReference type="CDD" id="cd16493">
    <property type="entry name" value="RING-CH-C4HC3_NSE1"/>
    <property type="match status" value="1"/>
</dbReference>
<dbReference type="InterPro" id="IPR001841">
    <property type="entry name" value="Znf_RING"/>
</dbReference>
<dbReference type="Pfam" id="PF08746">
    <property type="entry name" value="zf-RING-like"/>
    <property type="match status" value="1"/>
</dbReference>
<dbReference type="SUPFAM" id="SSF57850">
    <property type="entry name" value="RING/U-box"/>
    <property type="match status" value="1"/>
</dbReference>
<keyword evidence="13 16" id="KW-0234">DNA repair</keyword>
<dbReference type="Gene3D" id="3.90.1150.220">
    <property type="match status" value="1"/>
</dbReference>
<organism evidence="19 20">
    <name type="scientific">Agrocybe pediades</name>
    <dbReference type="NCBI Taxonomy" id="84607"/>
    <lineage>
        <taxon>Eukaryota</taxon>
        <taxon>Fungi</taxon>
        <taxon>Dikarya</taxon>
        <taxon>Basidiomycota</taxon>
        <taxon>Agaricomycotina</taxon>
        <taxon>Agaricomycetes</taxon>
        <taxon>Agaricomycetidae</taxon>
        <taxon>Agaricales</taxon>
        <taxon>Agaricineae</taxon>
        <taxon>Strophariaceae</taxon>
        <taxon>Agrocybe</taxon>
    </lineage>
</organism>
<keyword evidence="20" id="KW-1185">Reference proteome</keyword>
<evidence type="ECO:0000256" key="7">
    <source>
        <dbReference type="ARBA" id="ARBA00022723"/>
    </source>
</evidence>
<evidence type="ECO:0000256" key="12">
    <source>
        <dbReference type="ARBA" id="ARBA00023172"/>
    </source>
</evidence>
<dbReference type="Pfam" id="PF07574">
    <property type="entry name" value="SMC_Nse1"/>
    <property type="match status" value="1"/>
</dbReference>
<feature type="compositionally biased region" description="Acidic residues" evidence="17">
    <location>
        <begin position="330"/>
        <end position="340"/>
    </location>
</feature>
<dbReference type="GO" id="GO:0008270">
    <property type="term" value="F:zinc ion binding"/>
    <property type="evidence" value="ECO:0007669"/>
    <property type="project" value="UniProtKB-KW"/>
</dbReference>
<evidence type="ECO:0000256" key="1">
    <source>
        <dbReference type="ARBA" id="ARBA00000900"/>
    </source>
</evidence>
<dbReference type="GO" id="GO:0061630">
    <property type="term" value="F:ubiquitin protein ligase activity"/>
    <property type="evidence" value="ECO:0007669"/>
    <property type="project" value="UniProtKB-EC"/>
</dbReference>
<dbReference type="PANTHER" id="PTHR20973">
    <property type="entry name" value="NON-SMC ELEMENT 1-RELATED"/>
    <property type="match status" value="1"/>
</dbReference>
<comment type="caution">
    <text evidence="19">The sequence shown here is derived from an EMBL/GenBank/DDBJ whole genome shotgun (WGS) entry which is preliminary data.</text>
</comment>
<proteinExistence type="inferred from homology"/>
<dbReference type="InterPro" id="IPR014857">
    <property type="entry name" value="Nse1_RING_C4HC3-type"/>
</dbReference>
<name>A0A8H4QNX4_9AGAR</name>
<dbReference type="PANTHER" id="PTHR20973:SF0">
    <property type="entry name" value="NON-STRUCTURAL MAINTENANCE OF CHROMOSOMES ELEMENT 1 HOMOLOG"/>
    <property type="match status" value="1"/>
</dbReference>
<dbReference type="GO" id="GO:0005634">
    <property type="term" value="C:nucleus"/>
    <property type="evidence" value="ECO:0007669"/>
    <property type="project" value="UniProtKB-SubCell"/>
</dbReference>
<evidence type="ECO:0000256" key="10">
    <source>
        <dbReference type="ARBA" id="ARBA00022786"/>
    </source>
</evidence>
<dbReference type="Gene3D" id="1.10.10.10">
    <property type="entry name" value="Winged helix-like DNA-binding domain superfamily/Winged helix DNA-binding domain"/>
    <property type="match status" value="1"/>
</dbReference>
<feature type="domain" description="RING-type" evidence="18">
    <location>
        <begin position="220"/>
        <end position="260"/>
    </location>
</feature>
<keyword evidence="12 16" id="KW-0233">DNA recombination</keyword>
<dbReference type="InterPro" id="IPR036388">
    <property type="entry name" value="WH-like_DNA-bd_sf"/>
</dbReference>
<comment type="subunit">
    <text evidence="16">Component of the Smc5-Smc6 complex.</text>
</comment>
<keyword evidence="10 16" id="KW-0833">Ubl conjugation pathway</keyword>
<evidence type="ECO:0000256" key="8">
    <source>
        <dbReference type="ARBA" id="ARBA00022763"/>
    </source>
</evidence>
<evidence type="ECO:0000256" key="2">
    <source>
        <dbReference type="ARBA" id="ARBA00004123"/>
    </source>
</evidence>
<evidence type="ECO:0000256" key="4">
    <source>
        <dbReference type="ARBA" id="ARBA00012483"/>
    </source>
</evidence>
<comment type="function">
    <text evidence="16">Acts in a DNA repair pathway for removal of UV-induced DNA damage that is distinct from classical nucleotide excision repair and in repair of ionizing radiation damage. Functions in homologous recombination repair of DNA double strand breaks and in recovery of stalled replication forks.</text>
</comment>
<evidence type="ECO:0000256" key="15">
    <source>
        <dbReference type="PROSITE-ProRule" id="PRU00175"/>
    </source>
</evidence>
<keyword evidence="7 16" id="KW-0479">Metal-binding</keyword>
<reference evidence="19 20" key="1">
    <citation type="submission" date="2019-12" db="EMBL/GenBank/DDBJ databases">
        <authorList>
            <person name="Floudas D."/>
            <person name="Bentzer J."/>
            <person name="Ahren D."/>
            <person name="Johansson T."/>
            <person name="Persson P."/>
            <person name="Tunlid A."/>
        </authorList>
    </citation>
    <scope>NUCLEOTIDE SEQUENCE [LARGE SCALE GENOMIC DNA]</scope>
    <source>
        <strain evidence="19 20">CBS 102.39</strain>
    </source>
</reference>
<dbReference type="GO" id="GO:0000724">
    <property type="term" value="P:double-strand break repair via homologous recombination"/>
    <property type="evidence" value="ECO:0007669"/>
    <property type="project" value="TreeGrafter"/>
</dbReference>